<dbReference type="EMBL" id="KZ664295">
    <property type="protein sequence ID" value="PPS06372.1"/>
    <property type="molecule type" value="Genomic_DNA"/>
</dbReference>
<evidence type="ECO:0000256" key="1">
    <source>
        <dbReference type="ARBA" id="ARBA00022723"/>
    </source>
</evidence>
<keyword evidence="2" id="KW-0863">Zinc-finger</keyword>
<dbReference type="InterPro" id="IPR013083">
    <property type="entry name" value="Znf_RING/FYVE/PHD"/>
</dbReference>
<keyword evidence="3" id="KW-0862">Zinc</keyword>
<dbReference type="Pfam" id="PF13920">
    <property type="entry name" value="zf-C3HC4_3"/>
    <property type="match status" value="1"/>
</dbReference>
<reference evidence="5 6" key="1">
    <citation type="submission" date="2015-01" db="EMBL/GenBank/DDBJ databases">
        <title>Genome of allotetraploid Gossypium barbadense reveals genomic plasticity and fiber elongation in cotton evolution.</title>
        <authorList>
            <person name="Chen X."/>
            <person name="Liu X."/>
            <person name="Zhao B."/>
            <person name="Zheng H."/>
            <person name="Hu Y."/>
            <person name="Lu G."/>
            <person name="Yang C."/>
            <person name="Chen J."/>
            <person name="Shan C."/>
            <person name="Zhang L."/>
            <person name="Zhou Y."/>
            <person name="Wang L."/>
            <person name="Guo W."/>
            <person name="Bai Y."/>
            <person name="Ruan J."/>
            <person name="Shangguan X."/>
            <person name="Mao Y."/>
            <person name="Jiang J."/>
            <person name="Zhu Y."/>
            <person name="Lei J."/>
            <person name="Kang H."/>
            <person name="Chen S."/>
            <person name="He X."/>
            <person name="Wang R."/>
            <person name="Wang Y."/>
            <person name="Chen J."/>
            <person name="Wang L."/>
            <person name="Yu S."/>
            <person name="Wang B."/>
            <person name="Wei J."/>
            <person name="Song S."/>
            <person name="Lu X."/>
            <person name="Gao Z."/>
            <person name="Gu W."/>
            <person name="Deng X."/>
            <person name="Ma D."/>
            <person name="Wang S."/>
            <person name="Liang W."/>
            <person name="Fang L."/>
            <person name="Cai C."/>
            <person name="Zhu X."/>
            <person name="Zhou B."/>
            <person name="Zhang Y."/>
            <person name="Chen Z."/>
            <person name="Xu S."/>
            <person name="Zhu R."/>
            <person name="Wang S."/>
            <person name="Zhang T."/>
            <person name="Zhao G."/>
        </authorList>
    </citation>
    <scope>NUCLEOTIDE SEQUENCE [LARGE SCALE GENOMIC DNA]</scope>
    <source>
        <strain evidence="6">cv. Xinhai21</strain>
        <tissue evidence="5">Leaf</tissue>
    </source>
</reference>
<evidence type="ECO:0008006" key="7">
    <source>
        <dbReference type="Google" id="ProtNLM"/>
    </source>
</evidence>
<evidence type="ECO:0000256" key="3">
    <source>
        <dbReference type="ARBA" id="ARBA00022833"/>
    </source>
</evidence>
<keyword evidence="4" id="KW-0175">Coiled coil</keyword>
<evidence type="ECO:0000313" key="5">
    <source>
        <dbReference type="EMBL" id="PPS06372.1"/>
    </source>
</evidence>
<dbReference type="GO" id="GO:0008270">
    <property type="term" value="F:zinc ion binding"/>
    <property type="evidence" value="ECO:0007669"/>
    <property type="project" value="UniProtKB-KW"/>
</dbReference>
<dbReference type="PANTHER" id="PTHR42647">
    <property type="entry name" value="SBP (S-RIBONUCLEASE BINDING PROTEIN) FAMILY PROTEIN"/>
    <property type="match status" value="1"/>
</dbReference>
<dbReference type="AlphaFoldDB" id="A0A2P5XSR0"/>
<sequence>MVGAGMRPPSVRILNAVANGRCPGPSNATDASWILMPLGDWQLVIMAVQAQLCREKMGVPLPMCGLQDWMVNPAPAAAPFQAGSSLQDVPFHPQQNAQNLVPMAVSQPIDAQLEIQRQEIDCFLQLRNERLRYVLREQRKQQQTILLKSMESKALYLMKRKEEELARATKKKMELEACLRKLEMESESWQRLAKANEAKVMDLNKRLEQVRESLIWVSSSAEDEESIYYGSCDRDEEERDNNIQEEDSKKKMACKHCNTRSSCVLFLPCRHLCSCNSCEAFLVACPVCGSVKEASIKVYWV</sequence>
<dbReference type="FunFam" id="3.30.40.10:FF:000239">
    <property type="entry name" value="probable BOI-related E3 ubiquitin-protein ligase 2"/>
    <property type="match status" value="1"/>
</dbReference>
<gene>
    <name evidence="5" type="ORF">GOBAR_AA14275</name>
</gene>
<dbReference type="Gene3D" id="3.30.40.10">
    <property type="entry name" value="Zinc/RING finger domain, C3HC4 (zinc finger)"/>
    <property type="match status" value="1"/>
</dbReference>
<evidence type="ECO:0000256" key="4">
    <source>
        <dbReference type="SAM" id="Coils"/>
    </source>
</evidence>
<accession>A0A2P5XSR0</accession>
<organism evidence="5 6">
    <name type="scientific">Gossypium barbadense</name>
    <name type="common">Sea Island cotton</name>
    <name type="synonym">Hibiscus barbadensis</name>
    <dbReference type="NCBI Taxonomy" id="3634"/>
    <lineage>
        <taxon>Eukaryota</taxon>
        <taxon>Viridiplantae</taxon>
        <taxon>Streptophyta</taxon>
        <taxon>Embryophyta</taxon>
        <taxon>Tracheophyta</taxon>
        <taxon>Spermatophyta</taxon>
        <taxon>Magnoliopsida</taxon>
        <taxon>eudicotyledons</taxon>
        <taxon>Gunneridae</taxon>
        <taxon>Pentapetalae</taxon>
        <taxon>rosids</taxon>
        <taxon>malvids</taxon>
        <taxon>Malvales</taxon>
        <taxon>Malvaceae</taxon>
        <taxon>Malvoideae</taxon>
        <taxon>Gossypium</taxon>
    </lineage>
</organism>
<dbReference type="GO" id="GO:0004842">
    <property type="term" value="F:ubiquitin-protein transferase activity"/>
    <property type="evidence" value="ECO:0007669"/>
    <property type="project" value="TreeGrafter"/>
</dbReference>
<protein>
    <recommendedName>
        <fullName evidence="7">RING-type domain-containing protein</fullName>
    </recommendedName>
</protein>
<evidence type="ECO:0000256" key="2">
    <source>
        <dbReference type="ARBA" id="ARBA00022771"/>
    </source>
</evidence>
<keyword evidence="1" id="KW-0479">Metal-binding</keyword>
<dbReference type="OrthoDB" id="1711136at2759"/>
<proteinExistence type="predicted"/>
<feature type="coiled-coil region" evidence="4">
    <location>
        <begin position="158"/>
        <end position="213"/>
    </location>
</feature>
<dbReference type="PANTHER" id="PTHR42647:SF22">
    <property type="entry name" value="BOI-RELATED E3 UBIQUITIN-PROTEIN LIGASE 2-RELATED"/>
    <property type="match status" value="1"/>
</dbReference>
<evidence type="ECO:0000313" key="6">
    <source>
        <dbReference type="Proteomes" id="UP000239757"/>
    </source>
</evidence>
<dbReference type="Proteomes" id="UP000239757">
    <property type="component" value="Unassembled WGS sequence"/>
</dbReference>
<name>A0A2P5XSR0_GOSBA</name>